<sequence length="256" mass="28354">MRSLTSKRPEKSLTNLLKKNSGRNSTGKITVRHQGGRQKRFYRLIDFRRDKFEVPGKIVAFEYDPNRNVDLALVYYTDGEKRYILSPQGLTLGEKILSGKSAEPKTGNALPMSNIPIGLPIHNVELHPGRGGQIVRSAGTVAQILAKEHGVVHLKLPSGEVRKIKDNCLATVGQLGNAEWKDTPIGKAGRSRLMGRRPEVRGTAMHPASHPHGGGEGRSGVGLKSSKTPWGKVARGLRTRKKRKYSDKYIITRRKK</sequence>
<dbReference type="Gene3D" id="2.30.30.30">
    <property type="match status" value="1"/>
</dbReference>
<comment type="function">
    <text evidence="5">One of the primary rRNA binding proteins. Required for association of the 30S and 50S subunits to form the 70S ribosome, for tRNA binding and peptide bond formation. It has been suggested to have peptidyltransferase activity; this is somewhat controversial. Makes several contacts with the 16S rRNA in the 70S ribosome.</text>
</comment>
<evidence type="ECO:0000256" key="6">
    <source>
        <dbReference type="SAM" id="MobiDB-lite"/>
    </source>
</evidence>
<keyword evidence="2 5" id="KW-0689">Ribosomal protein</keyword>
<evidence type="ECO:0000256" key="3">
    <source>
        <dbReference type="ARBA" id="ARBA00023274"/>
    </source>
</evidence>
<dbReference type="HAMAP" id="MF_01320_B">
    <property type="entry name" value="Ribosomal_uL2_B"/>
    <property type="match status" value="1"/>
</dbReference>
<evidence type="ECO:0000313" key="10">
    <source>
        <dbReference type="Proteomes" id="UP000176665"/>
    </source>
</evidence>
<dbReference type="FunFam" id="4.10.950.10:FF:000001">
    <property type="entry name" value="50S ribosomal protein L2"/>
    <property type="match status" value="1"/>
</dbReference>
<dbReference type="STRING" id="1798371.A2W14_05395"/>
<keyword evidence="3 5" id="KW-0687">Ribonucleoprotein</keyword>
<dbReference type="SUPFAM" id="SSF50104">
    <property type="entry name" value="Translation proteins SH3-like domain"/>
    <property type="match status" value="1"/>
</dbReference>
<protein>
    <recommendedName>
        <fullName evidence="4 5">Large ribosomal subunit protein uL2</fullName>
    </recommendedName>
</protein>
<dbReference type="EMBL" id="MFJA01000023">
    <property type="protein sequence ID" value="OGG03460.1"/>
    <property type="molecule type" value="Genomic_DNA"/>
</dbReference>
<dbReference type="InterPro" id="IPR014722">
    <property type="entry name" value="Rib_uL2_dom2"/>
</dbReference>
<dbReference type="PANTHER" id="PTHR13691">
    <property type="entry name" value="RIBOSOMAL PROTEIN L2"/>
    <property type="match status" value="1"/>
</dbReference>
<reference evidence="9 10" key="1">
    <citation type="journal article" date="2016" name="Nat. Commun.">
        <title>Thousands of microbial genomes shed light on interconnected biogeochemical processes in an aquifer system.</title>
        <authorList>
            <person name="Anantharaman K."/>
            <person name="Brown C.T."/>
            <person name="Hug L.A."/>
            <person name="Sharon I."/>
            <person name="Castelle C.J."/>
            <person name="Probst A.J."/>
            <person name="Thomas B.C."/>
            <person name="Singh A."/>
            <person name="Wilkins M.J."/>
            <person name="Karaoz U."/>
            <person name="Brodie E.L."/>
            <person name="Williams K.H."/>
            <person name="Hubbard S.S."/>
            <person name="Banfield J.F."/>
        </authorList>
    </citation>
    <scope>NUCLEOTIDE SEQUENCE [LARGE SCALE GENOMIC DNA]</scope>
</reference>
<evidence type="ECO:0000256" key="5">
    <source>
        <dbReference type="HAMAP-Rule" id="MF_01320"/>
    </source>
</evidence>
<dbReference type="InterPro" id="IPR014726">
    <property type="entry name" value="Ribosomal_uL2_dom3"/>
</dbReference>
<dbReference type="InterPro" id="IPR022666">
    <property type="entry name" value="Ribosomal_uL2_RNA-bd_dom"/>
</dbReference>
<accession>A0A1F5YTD1</accession>
<dbReference type="GO" id="GO:0003735">
    <property type="term" value="F:structural constituent of ribosome"/>
    <property type="evidence" value="ECO:0007669"/>
    <property type="project" value="InterPro"/>
</dbReference>
<dbReference type="AlphaFoldDB" id="A0A1F5YTD1"/>
<comment type="subunit">
    <text evidence="5">Part of the 50S ribosomal subunit. Forms a bridge to the 30S subunit in the 70S ribosome.</text>
</comment>
<dbReference type="PIRSF" id="PIRSF002158">
    <property type="entry name" value="Ribosomal_L2"/>
    <property type="match status" value="1"/>
</dbReference>
<evidence type="ECO:0000259" key="7">
    <source>
        <dbReference type="SMART" id="SM01382"/>
    </source>
</evidence>
<feature type="region of interest" description="Disordered" evidence="6">
    <location>
        <begin position="1"/>
        <end position="29"/>
    </location>
</feature>
<organism evidence="9 10">
    <name type="scientific">Candidatus Gottesmanbacteria bacterium RBG_16_37_8</name>
    <dbReference type="NCBI Taxonomy" id="1798371"/>
    <lineage>
        <taxon>Bacteria</taxon>
        <taxon>Candidatus Gottesmaniibacteriota</taxon>
    </lineage>
</organism>
<comment type="caution">
    <text evidence="9">The sequence shown here is derived from an EMBL/GenBank/DDBJ whole genome shotgun (WGS) entry which is preliminary data.</text>
</comment>
<dbReference type="Pfam" id="PF03947">
    <property type="entry name" value="Ribosomal_L2_C"/>
    <property type="match status" value="1"/>
</dbReference>
<dbReference type="SUPFAM" id="SSF50249">
    <property type="entry name" value="Nucleic acid-binding proteins"/>
    <property type="match status" value="1"/>
</dbReference>
<dbReference type="Gene3D" id="4.10.950.10">
    <property type="entry name" value="Ribosomal protein L2, domain 3"/>
    <property type="match status" value="1"/>
</dbReference>
<proteinExistence type="inferred from homology"/>
<dbReference type="GO" id="GO:0022625">
    <property type="term" value="C:cytosolic large ribosomal subunit"/>
    <property type="evidence" value="ECO:0007669"/>
    <property type="project" value="TreeGrafter"/>
</dbReference>
<dbReference type="InterPro" id="IPR008991">
    <property type="entry name" value="Translation_prot_SH3-like_sf"/>
</dbReference>
<dbReference type="FunFam" id="2.30.30.30:FF:000001">
    <property type="entry name" value="50S ribosomal protein L2"/>
    <property type="match status" value="1"/>
</dbReference>
<evidence type="ECO:0000313" key="9">
    <source>
        <dbReference type="EMBL" id="OGG03460.1"/>
    </source>
</evidence>
<dbReference type="InterPro" id="IPR022669">
    <property type="entry name" value="Ribosomal_uL2_C"/>
</dbReference>
<comment type="similarity">
    <text evidence="1 5">Belongs to the universal ribosomal protein uL2 family.</text>
</comment>
<evidence type="ECO:0000256" key="4">
    <source>
        <dbReference type="ARBA" id="ARBA00035242"/>
    </source>
</evidence>
<feature type="domain" description="Large ribosomal subunit protein uL2 C-terminal" evidence="7">
    <location>
        <begin position="104"/>
        <end position="233"/>
    </location>
</feature>
<feature type="compositionally biased region" description="Basic residues" evidence="6">
    <location>
        <begin position="235"/>
        <end position="246"/>
    </location>
</feature>
<evidence type="ECO:0000256" key="2">
    <source>
        <dbReference type="ARBA" id="ARBA00022980"/>
    </source>
</evidence>
<dbReference type="NCBIfam" id="TIGR01171">
    <property type="entry name" value="rplB_bact"/>
    <property type="match status" value="1"/>
</dbReference>
<dbReference type="GO" id="GO:0016740">
    <property type="term" value="F:transferase activity"/>
    <property type="evidence" value="ECO:0007669"/>
    <property type="project" value="InterPro"/>
</dbReference>
<dbReference type="GO" id="GO:0002181">
    <property type="term" value="P:cytoplasmic translation"/>
    <property type="evidence" value="ECO:0007669"/>
    <property type="project" value="TreeGrafter"/>
</dbReference>
<feature type="compositionally biased region" description="Polar residues" evidence="6">
    <location>
        <begin position="1"/>
        <end position="28"/>
    </location>
</feature>
<dbReference type="InterPro" id="IPR005880">
    <property type="entry name" value="Ribosomal_uL2_bac/org-type"/>
</dbReference>
<dbReference type="SMART" id="SM01382">
    <property type="entry name" value="Ribosomal_L2_C"/>
    <property type="match status" value="1"/>
</dbReference>
<dbReference type="InterPro" id="IPR002171">
    <property type="entry name" value="Ribosomal_uL2"/>
</dbReference>
<dbReference type="PANTHER" id="PTHR13691:SF16">
    <property type="entry name" value="LARGE RIBOSOMAL SUBUNIT PROTEIN UL2"/>
    <property type="match status" value="1"/>
</dbReference>
<keyword evidence="5" id="KW-0699">rRNA-binding</keyword>
<feature type="region of interest" description="Disordered" evidence="6">
    <location>
        <begin position="202"/>
        <end position="246"/>
    </location>
</feature>
<name>A0A1F5YTD1_9BACT</name>
<dbReference type="Pfam" id="PF00181">
    <property type="entry name" value="Ribosomal_L2_N"/>
    <property type="match status" value="1"/>
</dbReference>
<keyword evidence="5" id="KW-0694">RNA-binding</keyword>
<dbReference type="InterPro" id="IPR012340">
    <property type="entry name" value="NA-bd_OB-fold"/>
</dbReference>
<evidence type="ECO:0000259" key="8">
    <source>
        <dbReference type="SMART" id="SM01383"/>
    </source>
</evidence>
<dbReference type="SMART" id="SM01383">
    <property type="entry name" value="Ribosomal_L2"/>
    <property type="match status" value="1"/>
</dbReference>
<dbReference type="GO" id="GO:0019843">
    <property type="term" value="F:rRNA binding"/>
    <property type="evidence" value="ECO:0007669"/>
    <property type="project" value="UniProtKB-UniRule"/>
</dbReference>
<dbReference type="Proteomes" id="UP000176665">
    <property type="component" value="Unassembled WGS sequence"/>
</dbReference>
<feature type="domain" description="Large ribosomal subunit protein uL2 RNA-binding" evidence="8">
    <location>
        <begin position="22"/>
        <end position="98"/>
    </location>
</feature>
<evidence type="ECO:0000256" key="1">
    <source>
        <dbReference type="ARBA" id="ARBA00005636"/>
    </source>
</evidence>
<gene>
    <name evidence="5" type="primary">rplB</name>
    <name evidence="9" type="ORF">A2W14_05395</name>
</gene>
<dbReference type="Gene3D" id="2.40.50.140">
    <property type="entry name" value="Nucleic acid-binding proteins"/>
    <property type="match status" value="1"/>
</dbReference>